<dbReference type="EMBL" id="JADBGQ010000008">
    <property type="protein sequence ID" value="KAG5385982.1"/>
    <property type="molecule type" value="Genomic_DNA"/>
</dbReference>
<evidence type="ECO:0000256" key="8">
    <source>
        <dbReference type="ARBA" id="ARBA00023326"/>
    </source>
</evidence>
<dbReference type="SUPFAM" id="SSF48208">
    <property type="entry name" value="Six-hairpin glycosidases"/>
    <property type="match status" value="1"/>
</dbReference>
<keyword evidence="6" id="KW-0119">Carbohydrate metabolism</keyword>
<gene>
    <name evidence="10" type="primary">A09g516790.1_BraROA</name>
    <name evidence="10" type="ORF">IGI04_037452</name>
</gene>
<evidence type="ECO:0000256" key="6">
    <source>
        <dbReference type="ARBA" id="ARBA00023277"/>
    </source>
</evidence>
<dbReference type="EC" id="3.2.1.4" evidence="3"/>
<evidence type="ECO:0000256" key="3">
    <source>
        <dbReference type="ARBA" id="ARBA00012601"/>
    </source>
</evidence>
<comment type="similarity">
    <text evidence="2">Belongs to the glycosyl hydrolase 9 (cellulase E) family.</text>
</comment>
<keyword evidence="8" id="KW-0624">Polysaccharide degradation</keyword>
<dbReference type="InterPro" id="IPR001701">
    <property type="entry name" value="Glyco_hydro_9"/>
</dbReference>
<accession>A0ABQ7LHD7</accession>
<evidence type="ECO:0000256" key="5">
    <source>
        <dbReference type="ARBA" id="ARBA00023001"/>
    </source>
</evidence>
<dbReference type="Pfam" id="PF00759">
    <property type="entry name" value="Glyco_hydro_9"/>
    <property type="match status" value="1"/>
</dbReference>
<evidence type="ECO:0000313" key="10">
    <source>
        <dbReference type="EMBL" id="KAG5385982.1"/>
    </source>
</evidence>
<evidence type="ECO:0000313" key="11">
    <source>
        <dbReference type="Proteomes" id="UP000823674"/>
    </source>
</evidence>
<dbReference type="PANTHER" id="PTHR22298">
    <property type="entry name" value="ENDO-1,4-BETA-GLUCANASE"/>
    <property type="match status" value="1"/>
</dbReference>
<comment type="catalytic activity">
    <reaction evidence="1">
        <text>Endohydrolysis of (1-&gt;4)-beta-D-glucosidic linkages in cellulose, lichenin and cereal beta-D-glucans.</text>
        <dbReference type="EC" id="3.2.1.4"/>
    </reaction>
</comment>
<dbReference type="Gene3D" id="1.50.10.10">
    <property type="match status" value="1"/>
</dbReference>
<protein>
    <recommendedName>
        <fullName evidence="3">cellulase</fullName>
        <ecNumber evidence="3">3.2.1.4</ecNumber>
    </recommendedName>
</protein>
<keyword evidence="4" id="KW-0378">Hydrolase</keyword>
<sequence>MGPGSREISSEQQFHVDFCRVRLLTTGRRGVFCEGAIETERKHKGEEELSLSLKISEKSTFPGKNVHHQMDLMTDLLGKPSMDTISWFVPLFEVFIDTAFLRCQGVAQAVLNCRTTPGKLYVGVGDPNADHKCWERPEDMDTPHTVYSVSPSNPGSDVAAETAAALAAASMVFKEVDSAYSLLLLATAKNVMQFAIQYRGSYSDSLSSSVCPFYCSYSGYKDELMWGAAWLLKATDDSNYKNVIQSLGGGDHPDIFNWDNKYAGAYVLLSQQALVNNDNTFDQYKQEAESFICKILPNTPSSSTSYTPGGLMYNYNLPQRNLQHVMAITFLLTTYAKTIRGCTAAAMADGERATVYDSVETLFRPVTLERKK</sequence>
<organism evidence="10 11">
    <name type="scientific">Brassica rapa subsp. trilocularis</name>
    <dbReference type="NCBI Taxonomy" id="1813537"/>
    <lineage>
        <taxon>Eukaryota</taxon>
        <taxon>Viridiplantae</taxon>
        <taxon>Streptophyta</taxon>
        <taxon>Embryophyta</taxon>
        <taxon>Tracheophyta</taxon>
        <taxon>Spermatophyta</taxon>
        <taxon>Magnoliopsida</taxon>
        <taxon>eudicotyledons</taxon>
        <taxon>Gunneridae</taxon>
        <taxon>Pentapetalae</taxon>
        <taxon>rosids</taxon>
        <taxon>malvids</taxon>
        <taxon>Brassicales</taxon>
        <taxon>Brassicaceae</taxon>
        <taxon>Brassiceae</taxon>
        <taxon>Brassica</taxon>
    </lineage>
</organism>
<evidence type="ECO:0000256" key="1">
    <source>
        <dbReference type="ARBA" id="ARBA00000966"/>
    </source>
</evidence>
<comment type="caution">
    <text evidence="10">The sequence shown here is derived from an EMBL/GenBank/DDBJ whole genome shotgun (WGS) entry which is preliminary data.</text>
</comment>
<dbReference type="InterPro" id="IPR008928">
    <property type="entry name" value="6-hairpin_glycosidase_sf"/>
</dbReference>
<feature type="domain" description="Glycoside hydrolase family 9" evidence="9">
    <location>
        <begin position="111"/>
        <end position="338"/>
    </location>
</feature>
<evidence type="ECO:0000256" key="4">
    <source>
        <dbReference type="ARBA" id="ARBA00022801"/>
    </source>
</evidence>
<keyword evidence="7" id="KW-0326">Glycosidase</keyword>
<name>A0ABQ7LHD7_BRACM</name>
<keyword evidence="11" id="KW-1185">Reference proteome</keyword>
<keyword evidence="5" id="KW-0136">Cellulose degradation</keyword>
<evidence type="ECO:0000259" key="9">
    <source>
        <dbReference type="Pfam" id="PF00759"/>
    </source>
</evidence>
<dbReference type="Proteomes" id="UP000823674">
    <property type="component" value="Chromosome A09"/>
</dbReference>
<evidence type="ECO:0000256" key="2">
    <source>
        <dbReference type="ARBA" id="ARBA00007072"/>
    </source>
</evidence>
<dbReference type="InterPro" id="IPR012341">
    <property type="entry name" value="6hp_glycosidase-like_sf"/>
</dbReference>
<reference evidence="10 11" key="1">
    <citation type="submission" date="2021-03" db="EMBL/GenBank/DDBJ databases">
        <authorList>
            <person name="King G.J."/>
            <person name="Bancroft I."/>
            <person name="Baten A."/>
            <person name="Bloomfield J."/>
            <person name="Borpatragohain P."/>
            <person name="He Z."/>
            <person name="Irish N."/>
            <person name="Irwin J."/>
            <person name="Liu K."/>
            <person name="Mauleon R.P."/>
            <person name="Moore J."/>
            <person name="Morris R."/>
            <person name="Ostergaard L."/>
            <person name="Wang B."/>
            <person name="Wells R."/>
        </authorList>
    </citation>
    <scope>NUCLEOTIDE SEQUENCE [LARGE SCALE GENOMIC DNA]</scope>
    <source>
        <strain evidence="10">R-o-18</strain>
        <tissue evidence="10">Leaf</tissue>
    </source>
</reference>
<proteinExistence type="inferred from homology"/>
<evidence type="ECO:0000256" key="7">
    <source>
        <dbReference type="ARBA" id="ARBA00023295"/>
    </source>
</evidence>